<dbReference type="GO" id="GO:0005634">
    <property type="term" value="C:nucleus"/>
    <property type="evidence" value="ECO:0007669"/>
    <property type="project" value="EnsemblFungi"/>
</dbReference>
<dbReference type="InterPro" id="IPR055443">
    <property type="entry name" value="HEAT_ECM29"/>
</dbReference>
<evidence type="ECO:0000256" key="2">
    <source>
        <dbReference type="ARBA" id="ARBA00022490"/>
    </source>
</evidence>
<dbReference type="GO" id="GO:0036503">
    <property type="term" value="P:ERAD pathway"/>
    <property type="evidence" value="ECO:0007669"/>
    <property type="project" value="TreeGrafter"/>
</dbReference>
<accession>A0A1D8N9L3</accession>
<keyword evidence="4 8" id="KW-0647">Proteasome</keyword>
<dbReference type="Pfam" id="PF23731">
    <property type="entry name" value="ARM_ECM29_C"/>
    <property type="match status" value="1"/>
</dbReference>
<dbReference type="GO" id="GO:0042030">
    <property type="term" value="F:ATPase inhibitor activity"/>
    <property type="evidence" value="ECO:0007669"/>
    <property type="project" value="EnsemblFungi"/>
</dbReference>
<dbReference type="GO" id="GO:0060090">
    <property type="term" value="F:molecular adaptor activity"/>
    <property type="evidence" value="ECO:0007669"/>
    <property type="project" value="EnsemblFungi"/>
</dbReference>
<dbReference type="GO" id="GO:0005737">
    <property type="term" value="C:cytoplasm"/>
    <property type="evidence" value="ECO:0007669"/>
    <property type="project" value="UniProtKB-SubCell"/>
</dbReference>
<dbReference type="PANTHER" id="PTHR23346:SF19">
    <property type="entry name" value="PROTEASOME ADAPTER AND SCAFFOLD PROTEIN ECM29"/>
    <property type="match status" value="1"/>
</dbReference>
<dbReference type="VEuPathDB" id="FungiDB:YALI1_C05088g"/>
<organism evidence="7 9">
    <name type="scientific">Yarrowia lipolytica</name>
    <name type="common">Candida lipolytica</name>
    <dbReference type="NCBI Taxonomy" id="4952"/>
    <lineage>
        <taxon>Eukaryota</taxon>
        <taxon>Fungi</taxon>
        <taxon>Dikarya</taxon>
        <taxon>Ascomycota</taxon>
        <taxon>Saccharomycotina</taxon>
        <taxon>Dipodascomycetes</taxon>
        <taxon>Dipodascales</taxon>
        <taxon>Dipodascales incertae sedis</taxon>
        <taxon>Yarrowia</taxon>
    </lineage>
</organism>
<name>A0A1D8N9L3_YARLL</name>
<dbReference type="Proteomes" id="UP000182444">
    <property type="component" value="Chromosome 1C"/>
</dbReference>
<protein>
    <submittedName>
        <fullName evidence="8">Proteasome stabiliser-domain-containing protein</fullName>
    </submittedName>
</protein>
<dbReference type="GO" id="GO:0043248">
    <property type="term" value="P:proteasome assembly"/>
    <property type="evidence" value="ECO:0007669"/>
    <property type="project" value="EnsemblFungi"/>
</dbReference>
<dbReference type="SUPFAM" id="SSF48371">
    <property type="entry name" value="ARM repeat"/>
    <property type="match status" value="2"/>
</dbReference>
<feature type="domain" description="Proteasome component Ecm29 N-terminal" evidence="5">
    <location>
        <begin position="10"/>
        <end position="440"/>
    </location>
</feature>
<feature type="domain" description="Proteasome adapter and scaffold protein ECM29 HEAT-repeat" evidence="6">
    <location>
        <begin position="1151"/>
        <end position="1313"/>
    </location>
</feature>
<evidence type="ECO:0000313" key="7">
    <source>
        <dbReference type="EMBL" id="AOW02303.1"/>
    </source>
</evidence>
<evidence type="ECO:0000256" key="1">
    <source>
        <dbReference type="ARBA" id="ARBA00004496"/>
    </source>
</evidence>
<reference evidence="7 9" key="1">
    <citation type="journal article" date="2016" name="PLoS ONE">
        <title>Sequence Assembly of Yarrowia lipolytica Strain W29/CLIB89 Shows Transposable Element Diversity.</title>
        <authorList>
            <person name="Magnan C."/>
            <person name="Yu J."/>
            <person name="Chang I."/>
            <person name="Jahn E."/>
            <person name="Kanomata Y."/>
            <person name="Wu J."/>
            <person name="Zeller M."/>
            <person name="Oakes M."/>
            <person name="Baldi P."/>
            <person name="Sandmeyer S."/>
        </authorList>
    </citation>
    <scope>NUCLEOTIDE SEQUENCE [LARGE SCALE GENOMIC DNA]</scope>
    <source>
        <strain evidence="7">CLIB89</strain>
        <strain evidence="9">CLIB89(W29)</strain>
    </source>
</reference>
<dbReference type="KEGG" id="yli:2909919"/>
<dbReference type="Pfam" id="PF13001">
    <property type="entry name" value="ECM29_N"/>
    <property type="match status" value="1"/>
</dbReference>
<gene>
    <name evidence="8" type="ORF">B0I71DRAFT_134897</name>
    <name evidence="7" type="ORF">YALI1_C05088g</name>
</gene>
<evidence type="ECO:0000313" key="10">
    <source>
        <dbReference type="Proteomes" id="UP000256601"/>
    </source>
</evidence>
<dbReference type="eggNOG" id="KOG0915">
    <property type="taxonomic scope" value="Eukaryota"/>
</dbReference>
<evidence type="ECO:0000259" key="6">
    <source>
        <dbReference type="Pfam" id="PF24492"/>
    </source>
</evidence>
<dbReference type="InterPro" id="IPR011989">
    <property type="entry name" value="ARM-like"/>
</dbReference>
<evidence type="ECO:0000256" key="3">
    <source>
        <dbReference type="ARBA" id="ARBA00022737"/>
    </source>
</evidence>
<keyword evidence="3" id="KW-0677">Repeat</keyword>
<comment type="subcellular location">
    <subcellularLocation>
        <location evidence="1">Cytoplasm</location>
    </subcellularLocation>
</comment>
<proteinExistence type="predicted"/>
<keyword evidence="2" id="KW-0963">Cytoplasm</keyword>
<dbReference type="Pfam" id="PF24492">
    <property type="entry name" value="HEAT_ECM29"/>
    <property type="match status" value="1"/>
</dbReference>
<evidence type="ECO:0000256" key="4">
    <source>
        <dbReference type="ARBA" id="ARBA00022942"/>
    </source>
</evidence>
<evidence type="ECO:0000259" key="5">
    <source>
        <dbReference type="Pfam" id="PF13001"/>
    </source>
</evidence>
<dbReference type="VEuPathDB" id="FungiDB:YALI0_C03828g"/>
<dbReference type="GO" id="GO:0000502">
    <property type="term" value="C:proteasome complex"/>
    <property type="evidence" value="ECO:0007669"/>
    <property type="project" value="UniProtKB-KW"/>
</dbReference>
<dbReference type="EMBL" id="CP017555">
    <property type="protein sequence ID" value="AOW02303.1"/>
    <property type="molecule type" value="Genomic_DNA"/>
</dbReference>
<evidence type="ECO:0000313" key="9">
    <source>
        <dbReference type="Proteomes" id="UP000182444"/>
    </source>
</evidence>
<evidence type="ECO:0000313" key="8">
    <source>
        <dbReference type="EMBL" id="RDW24070.1"/>
    </source>
</evidence>
<dbReference type="EMBL" id="KZ859051">
    <property type="protein sequence ID" value="RDW24070.1"/>
    <property type="molecule type" value="Genomic_DNA"/>
</dbReference>
<reference evidence="8 10" key="2">
    <citation type="submission" date="2018-07" db="EMBL/GenBank/DDBJ databases">
        <title>Draft Genome Assemblies for Five Robust Yarrowia lipolytica Strains Exhibiting High Lipid Production and Pentose Sugar Utilization and Sugar Alcohol Secretion from Undetoxified Lignocellulosic Biomass Hydrolysates.</title>
        <authorList>
            <consortium name="DOE Joint Genome Institute"/>
            <person name="Walker C."/>
            <person name="Ryu S."/>
            <person name="Na H."/>
            <person name="Zane M."/>
            <person name="LaButti K."/>
            <person name="Lipzen A."/>
            <person name="Haridas S."/>
            <person name="Barry K."/>
            <person name="Grigoriev I.V."/>
            <person name="Quarterman J."/>
            <person name="Slininger P."/>
            <person name="Dien B."/>
            <person name="Trinh C.T."/>
        </authorList>
    </citation>
    <scope>NUCLEOTIDE SEQUENCE [LARGE SCALE GENOMIC DNA]</scope>
    <source>
        <strain evidence="8 10">YB392</strain>
    </source>
</reference>
<dbReference type="OMA" id="CRIKDIE"/>
<dbReference type="InterPro" id="IPR016024">
    <property type="entry name" value="ARM-type_fold"/>
</dbReference>
<sequence>MDETQELQLVNAVDLRITMAKEDKLGETIGVYLVPLLTKLASKNVSVRQKVVEMCQHINTRIKNTTFKLPVDALVKQFVESDSELIRNFDLMYIEMGIARMGDDKSTLIIPLISSISTLSYNHSKAVFRILLKLLPFMTYPPRGSTEADKFRETLDVNDNDIAYLALRFTDVFNFSATKRTGMTIREYEFLSAEECTTAVKSHLLKFISALFTDTESYIPLLCASTDGSSAIGEPANDAWKKLQVDLESEMLTNQLYQLLLGYNGSSPVKQTTQAKILAALCHSVHAANVDDAFRAIQYFTQTDFYSRAAIIQFVNWIVKHSNEELFLRHSGDLLERVTHLGNDAKTAESAQELMGGILRRDSRLLSNISHVTFLFDRKAGDSLSELINPLAKYPETAEKLIPHLSRYISHQATQFMAAKYATRVFPYSSAHARFLCLVGLTFGRTDMLEECNRGLNPYWMRAVNVPYITSHDSLDVIKGTSDSDIFQFPDVFELCKLIHESKFDLKKAAEWMFPYLVRLTVATAIQGHDTVCVVDEQWETRVDEALKSDDHVRKLVIEYLSKTDISPILDIISTHQTFSTLPEVSLELYYSLVSLSTKSYNVFDANNSVVQLALTSPYYKIQSHAARVIGLEQSEEVAHNLIAQCFNHVPKNVDGPILVFSNLVSFLSESDISSALEICSTHIDMESVQTFLSEMKLHRISLDNWSRLDDVKKKTLVKPTEHSVLAFAYLNLDSPDFESNVDKIFAIESKQMDFAFFTGEALCVLAAGWETKFVKRKMWKIADKLPVSSLAEERVSQLTTRLINMAKTVTKPSLRKSTAIWLLSVVQYCGHMIHALLPQLQLAFMRFLPEKDDIVQEAASRGLSLVFEQGDSRLQKDLVENLVSSFVTDKSSHNQKVHQETELFEPGVLNTNDGSISTYKDILSLASEVGDPSLVYRFMSLANHASLWSSRKGIAFGLGNIFAKASLEQQLADNPALGNTLIPKLYRYKFDPSTGQVMANIWKMLIGESSTKTVNSHFESILKELLSSISSKEWRVRQASSAALLDLLQGRPISQYLDHLSEIWTACFRVVDDIKESVRTAGLGLTRGLTTALVRSLESDSISDATAKQVLDQIIPFLLGNSGLQSSAEEVQHFSLDVLLQLIKKGGSRLKPFIPDLLSEFVELLSTLEPQAMNYIALNADKYGTTANDIDSSRLAAVRHSPMMDSIEEIIDLCDADLMKKIVPKLTLSIRKSVGLPSKVAGSRIIVTLTIRKTQLFKPYAGPLLVKSAIPSIYDRNETVSRSYLAACGYLCRLADDESVLSYITELQNLYFGEIQKGTLERARISAAIGVKEIAAHAADKFDSLSASLLPLIFVGKHDSDPAVQDVFTNIWNNNTGGKGAISLHIKEIIALVSPHLSSQQWNIKQIAATSIADACNSVGKNVLNDELFEVMISACQGKSWTGKEAVFDALVSLAIKFNLHDAVVDKVVTTEIKRKNREYQILALKSASRYLGHFPSKQLFDIFSDICSLYLLSKSDLEDVDMDSDDEEELLKSQSEDRRNAILGTAIRALSIESTDEDVSFLSSYFSQVSEWIQLALTPPKNLNKLATKKSVDPTWKTKLCISQALYSVVIGFFGQEKPAGFEKQFLEIWTLVADTCLLTTNLDKTKVEVCKLGQAVLNSKMSDASKEKVREVLVLAEEHEQSLIVKAELGRVLKSI</sequence>
<dbReference type="PANTHER" id="PTHR23346">
    <property type="entry name" value="TRANSLATIONAL ACTIVATOR GCN1-RELATED"/>
    <property type="match status" value="1"/>
</dbReference>
<dbReference type="InterPro" id="IPR024372">
    <property type="entry name" value="Ecm29_N"/>
</dbReference>
<dbReference type="Proteomes" id="UP000256601">
    <property type="component" value="Unassembled WGS sequence"/>
</dbReference>
<dbReference type="GeneID" id="2909919"/>
<dbReference type="Gene3D" id="1.25.10.10">
    <property type="entry name" value="Leucine-rich Repeat Variant"/>
    <property type="match status" value="2"/>
</dbReference>